<evidence type="ECO:0000256" key="3">
    <source>
        <dbReference type="SAM" id="SignalP"/>
    </source>
</evidence>
<feature type="coiled-coil region" evidence="1">
    <location>
        <begin position="21"/>
        <end position="76"/>
    </location>
</feature>
<gene>
    <name evidence="4" type="ORF">GKZ27_09630</name>
</gene>
<comment type="caution">
    <text evidence="4">The sequence shown here is derived from an EMBL/GenBank/DDBJ whole genome shotgun (WGS) entry which is preliminary data.</text>
</comment>
<dbReference type="OrthoDB" id="3191347at2"/>
<reference evidence="4 5" key="1">
    <citation type="submission" date="2019-12" db="EMBL/GenBank/DDBJ databases">
        <title>Microbes associate with the intestines of laboratory mice.</title>
        <authorList>
            <person name="Navarre W."/>
            <person name="Wong E."/>
        </authorList>
    </citation>
    <scope>NUCLEOTIDE SEQUENCE [LARGE SCALE GENOMIC DNA]</scope>
    <source>
        <strain evidence="4 5">NM66_B29</strain>
    </source>
</reference>
<feature type="chain" id="PRO_5027107602" description="Hydrolase Nlp/P60" evidence="3">
    <location>
        <begin position="20"/>
        <end position="365"/>
    </location>
</feature>
<accession>A0A6N8JSK1</accession>
<proteinExistence type="predicted"/>
<name>A0A6N8JSK1_9ACTN</name>
<evidence type="ECO:0000313" key="4">
    <source>
        <dbReference type="EMBL" id="MVX61706.1"/>
    </source>
</evidence>
<keyword evidence="3" id="KW-0732">Signal</keyword>
<sequence>MAVLLAAPCLGAAPAMAWAVTEETEAKISDAQRRIEESAAAYDAALSRIAELEQQVADNEQRIAELTEELPAQQERSDDAVTVLYKMNREGNSLINMVLASESIVDFLTRIDYLMRYQDRNLETIRTLKAMQQELVDTQASLGAALAEAEEQERQAETSLAEAQEAREQAQREAQEEARREREAREAARKAAEEAAAAAQRAAEEAAREQEAAQGENDEQPEVEAPPVEEVPSTNPSDDGADWSNDKASFVAQWAPRINDYLAGSPMAGTGEVFAEAAWDYGVDPRWSPAISAVESSKGAACFRPHNAWGWGSASWGSWDEAIRAHVSGLARGYGYTLSESAAKKYCPPNWQHWYNRCAEEMNMI</sequence>
<evidence type="ECO:0008006" key="6">
    <source>
        <dbReference type="Google" id="ProtNLM"/>
    </source>
</evidence>
<dbReference type="EMBL" id="WSRR01000028">
    <property type="protein sequence ID" value="MVX61706.1"/>
    <property type="molecule type" value="Genomic_DNA"/>
</dbReference>
<evidence type="ECO:0000256" key="1">
    <source>
        <dbReference type="SAM" id="Coils"/>
    </source>
</evidence>
<evidence type="ECO:0000313" key="5">
    <source>
        <dbReference type="Proteomes" id="UP000463388"/>
    </source>
</evidence>
<feature type="compositionally biased region" description="Basic and acidic residues" evidence="2">
    <location>
        <begin position="202"/>
        <end position="211"/>
    </location>
</feature>
<dbReference type="Gene3D" id="6.10.250.3150">
    <property type="match status" value="1"/>
</dbReference>
<feature type="region of interest" description="Disordered" evidence="2">
    <location>
        <begin position="146"/>
        <end position="245"/>
    </location>
</feature>
<keyword evidence="1" id="KW-0175">Coiled coil</keyword>
<organism evidence="4 5">
    <name type="scientific">Adlercreutzia mucosicola</name>
    <dbReference type="NCBI Taxonomy" id="580026"/>
    <lineage>
        <taxon>Bacteria</taxon>
        <taxon>Bacillati</taxon>
        <taxon>Actinomycetota</taxon>
        <taxon>Coriobacteriia</taxon>
        <taxon>Eggerthellales</taxon>
        <taxon>Eggerthellaceae</taxon>
        <taxon>Adlercreutzia</taxon>
    </lineage>
</organism>
<evidence type="ECO:0000256" key="2">
    <source>
        <dbReference type="SAM" id="MobiDB-lite"/>
    </source>
</evidence>
<feature type="signal peptide" evidence="3">
    <location>
        <begin position="1"/>
        <end position="19"/>
    </location>
</feature>
<protein>
    <recommendedName>
        <fullName evidence="6">Hydrolase Nlp/P60</fullName>
    </recommendedName>
</protein>
<feature type="compositionally biased region" description="Basic and acidic residues" evidence="2">
    <location>
        <begin position="164"/>
        <end position="193"/>
    </location>
</feature>
<dbReference type="AlphaFoldDB" id="A0A6N8JSK1"/>
<feature type="compositionally biased region" description="Low complexity" evidence="2">
    <location>
        <begin position="223"/>
        <end position="232"/>
    </location>
</feature>
<keyword evidence="5" id="KW-1185">Reference proteome</keyword>
<dbReference type="Proteomes" id="UP000463388">
    <property type="component" value="Unassembled WGS sequence"/>
</dbReference>